<dbReference type="RefSeq" id="WP_176162361.1">
    <property type="nucleotide sequence ID" value="NZ_CP054929.1"/>
</dbReference>
<feature type="transmembrane region" description="Helical" evidence="1">
    <location>
        <begin position="111"/>
        <end position="130"/>
    </location>
</feature>
<gene>
    <name evidence="2" type="ORF">HUT08_15025</name>
</gene>
<sequence>MTQARAVTSTAERHWAGIIADGVFKVVLGAGFAIGATRLDAPLGVPGWLLVTTGVALLIGGGIELRYVRGRPARTYIRLMIGYDGGWALATLAGLLVAWRGGTAGGEVWLGYQVVAPLVLAALLVAAAPARPDARPATR</sequence>
<keyword evidence="1" id="KW-0472">Membrane</keyword>
<organism evidence="2 3">
    <name type="scientific">Streptomyces buecherae</name>
    <dbReference type="NCBI Taxonomy" id="2763006"/>
    <lineage>
        <taxon>Bacteria</taxon>
        <taxon>Bacillati</taxon>
        <taxon>Actinomycetota</taxon>
        <taxon>Actinomycetes</taxon>
        <taxon>Kitasatosporales</taxon>
        <taxon>Streptomycetaceae</taxon>
        <taxon>Streptomyces</taxon>
    </lineage>
</organism>
<evidence type="ECO:0000313" key="3">
    <source>
        <dbReference type="Proteomes" id="UP000509303"/>
    </source>
</evidence>
<name>A0A7H8NA53_9ACTN</name>
<feature type="transmembrane region" description="Helical" evidence="1">
    <location>
        <begin position="15"/>
        <end position="36"/>
    </location>
</feature>
<accession>A0A7H8NA53</accession>
<keyword evidence="1" id="KW-0812">Transmembrane</keyword>
<evidence type="ECO:0000313" key="2">
    <source>
        <dbReference type="EMBL" id="QKW50628.1"/>
    </source>
</evidence>
<feature type="transmembrane region" description="Helical" evidence="1">
    <location>
        <begin position="80"/>
        <end position="99"/>
    </location>
</feature>
<protein>
    <submittedName>
        <fullName evidence="2">Uncharacterized protein</fullName>
    </submittedName>
</protein>
<feature type="transmembrane region" description="Helical" evidence="1">
    <location>
        <begin position="48"/>
        <end position="68"/>
    </location>
</feature>
<keyword evidence="3" id="KW-1185">Reference proteome</keyword>
<evidence type="ECO:0000256" key="1">
    <source>
        <dbReference type="SAM" id="Phobius"/>
    </source>
</evidence>
<dbReference type="Proteomes" id="UP000509303">
    <property type="component" value="Chromosome"/>
</dbReference>
<dbReference type="EMBL" id="CP054929">
    <property type="protein sequence ID" value="QKW50628.1"/>
    <property type="molecule type" value="Genomic_DNA"/>
</dbReference>
<dbReference type="AlphaFoldDB" id="A0A7H8NA53"/>
<keyword evidence="1" id="KW-1133">Transmembrane helix</keyword>
<proteinExistence type="predicted"/>
<reference evidence="2 3" key="1">
    <citation type="submission" date="2020-06" db="EMBL/GenBank/DDBJ databases">
        <title>Genome mining for natural products.</title>
        <authorList>
            <person name="Zhang B."/>
            <person name="Shi J."/>
            <person name="Ge H."/>
        </authorList>
    </citation>
    <scope>NUCLEOTIDE SEQUENCE [LARGE SCALE GENOMIC DNA]</scope>
    <source>
        <strain evidence="2 3">NA00687</strain>
    </source>
</reference>